<name>A0A1S1MTA1_9GAMM</name>
<keyword evidence="2" id="KW-1185">Reference proteome</keyword>
<evidence type="ECO:0008006" key="3">
    <source>
        <dbReference type="Google" id="ProtNLM"/>
    </source>
</evidence>
<reference evidence="1 2" key="1">
    <citation type="submission" date="2016-09" db="EMBL/GenBank/DDBJ databases">
        <title>Pseudoalteromonas amylolytica sp. nov., isolated from the surface seawater.</title>
        <authorList>
            <person name="Wu Y.-H."/>
            <person name="Cheng H."/>
            <person name="Jin X.-B."/>
            <person name="Wang C.-S."/>
            <person name="Xu X.-W."/>
        </authorList>
    </citation>
    <scope>NUCLEOTIDE SEQUENCE [LARGE SCALE GENOMIC DNA]</scope>
    <source>
        <strain evidence="1 2">JW1</strain>
    </source>
</reference>
<proteinExistence type="predicted"/>
<accession>A0A1S1MTA1</accession>
<dbReference type="PROSITE" id="PS51257">
    <property type="entry name" value="PROKAR_LIPOPROTEIN"/>
    <property type="match status" value="1"/>
</dbReference>
<gene>
    <name evidence="1" type="ORF">BET10_14305</name>
</gene>
<comment type="caution">
    <text evidence="1">The sequence shown here is derived from an EMBL/GenBank/DDBJ whole genome shotgun (WGS) entry which is preliminary data.</text>
</comment>
<dbReference type="Proteomes" id="UP000179786">
    <property type="component" value="Unassembled WGS sequence"/>
</dbReference>
<evidence type="ECO:0000313" key="2">
    <source>
        <dbReference type="Proteomes" id="UP000179786"/>
    </source>
</evidence>
<dbReference type="OrthoDB" id="5296954at2"/>
<evidence type="ECO:0000313" key="1">
    <source>
        <dbReference type="EMBL" id="OHU89958.1"/>
    </source>
</evidence>
<sequence>MKIRSLIMFKVLAVFLFTALITGCGVNIDANRYQNIAPQFDPFMFFDGKVKAWGLVQNRSGEMVQRFTVKIDGTVKGDTLTLDEVFHYEVGQGVTHRVWKISAKGKSQLQGSAQDILGIATGQLAGNAMRWQYEMDLPVDDTSYTVQFDDWIWAFEDNTIINRSYIKKFGIVMAEVTIFMQKAP</sequence>
<protein>
    <recommendedName>
        <fullName evidence="3">DUF3833 domain-containing protein</fullName>
    </recommendedName>
</protein>
<dbReference type="AlphaFoldDB" id="A0A1S1MTA1"/>
<dbReference type="InterPro" id="IPR024409">
    <property type="entry name" value="DUF3833"/>
</dbReference>
<organism evidence="1 2">
    <name type="scientific">Pseudoalteromonas amylolytica</name>
    <dbReference type="NCBI Taxonomy" id="1859457"/>
    <lineage>
        <taxon>Bacteria</taxon>
        <taxon>Pseudomonadati</taxon>
        <taxon>Pseudomonadota</taxon>
        <taxon>Gammaproteobacteria</taxon>
        <taxon>Alteromonadales</taxon>
        <taxon>Pseudoalteromonadaceae</taxon>
        <taxon>Pseudoalteromonas</taxon>
    </lineage>
</organism>
<dbReference type="EMBL" id="MKJU01000027">
    <property type="protein sequence ID" value="OHU89958.1"/>
    <property type="molecule type" value="Genomic_DNA"/>
</dbReference>
<dbReference type="Pfam" id="PF12915">
    <property type="entry name" value="DUF3833"/>
    <property type="match status" value="1"/>
</dbReference>
<dbReference type="STRING" id="1859457.BET10_14305"/>